<reference evidence="16" key="1">
    <citation type="submission" date="2025-08" db="UniProtKB">
        <authorList>
            <consortium name="RefSeq"/>
        </authorList>
    </citation>
    <scope>IDENTIFICATION</scope>
</reference>
<gene>
    <name evidence="16" type="primary">LOC106579390</name>
</gene>
<keyword evidence="11" id="KW-0395">Inflammatory response</keyword>
<evidence type="ECO:0000313" key="16">
    <source>
        <dbReference type="RefSeq" id="XP_014014712.2"/>
    </source>
</evidence>
<dbReference type="PANTHER" id="PTHR45690">
    <property type="entry name" value="NACHT, LRR AND PYD DOMAINS-CONTAINING PROTEIN 12"/>
    <property type="match status" value="1"/>
</dbReference>
<name>A0A1S3NH42_SALSA</name>
<evidence type="ECO:0000256" key="3">
    <source>
        <dbReference type="ARBA" id="ARBA00022490"/>
    </source>
</evidence>
<dbReference type="InterPro" id="IPR032675">
    <property type="entry name" value="LRR_dom_sf"/>
</dbReference>
<proteinExistence type="inferred from homology"/>
<dbReference type="GeneID" id="106579390"/>
<dbReference type="PROSITE" id="PS50837">
    <property type="entry name" value="NACHT"/>
    <property type="match status" value="1"/>
</dbReference>
<dbReference type="SUPFAM" id="SSF47986">
    <property type="entry name" value="DEATH domain"/>
    <property type="match status" value="1"/>
</dbReference>
<dbReference type="Pfam" id="PF17776">
    <property type="entry name" value="NLRC4_HD2"/>
    <property type="match status" value="1"/>
</dbReference>
<evidence type="ECO:0000313" key="15">
    <source>
        <dbReference type="Proteomes" id="UP001652741"/>
    </source>
</evidence>
<comment type="subcellular location">
    <subcellularLocation>
        <location evidence="1">Inflammasome</location>
    </subcellularLocation>
</comment>
<sequence length="960" mass="108272">MQAAEAMYIMGSSAEEARSGLTGHVSTVQMLTLHRELLVSHVKSTQCIMDNLLESGFLCIEDGEIIQRAATKTDQVRKILELVQSKGEQACEYFLYILYKVYDAYIDLQPWLKEINYQPPDFIRHIPVKNTDPISRYCEKLRHELGRDTRFIASYTKREETLLEELYTDTLMELLNDRNESLGQLEGLEQLLGEQGVFNPQAETVLITGDAGVGKSILLQKLQRLWSNRELEQTDAMFFFKFRCRMFSTFKETDEISLRDLLFKYNCYPDQDADNEVFSYILRFPKKVIFTFDGYDEIHADLDLENMPEVVSPEEKTHPLLVLINLLCGKLLNGSRKVLTARTGTEVQSRVIRKRVALRGFSLAHLQIYTNLHFKDQEHRDLVSVQLDASPHLCGLCSIPLFCWIVFKSFKHMHSVYDDFKLPEACVTLTNIFLLLSEVFFSRGGAPPPGLLKRNTRCPADTFRAGLRPLTAFSKLALLGMERGGFVFDQEEVASCGLTEEDLQVGFLRPVSCYDACGNPSTFEFFHLTLQSFLAAFSLVLDEQASVGNILKFFTECSRRDNTSCLLFVFPCIGGSSKPRGKDPFKTNEHLQYTNLFLCGLLSKTNAGLLEHMVPPALLKRKRAVLKSYLSTSVRSHLRGLPLHSTEQEGSNVHVLPNFLWMLRCIFETGSKEVAQLTAKGITADYIKLGYCNMFSGDCSALNFVLQHRRKRLGVDMDNNNISDYGVKQLRPSFSKMTVVRLCVNQISDSSVEVLAEELIKHRVVEVLGLYNNLITDIGAKLIAQIIEECPKLRVVKVGSNKFTSVGGRYLASAIQKSSSIFDVGMWGNNIGDEGARAFAEALRNHPSLTNLSLSANGITSEGGRSLAEALKGNTMLRIFWLVQNELSDDVAPDMAELIRSNTGLSHLWLINNQLTVDGIRQLSEALSHNTSLKEICLKGNCLSEEEEKLFEAEGRLRFH</sequence>
<keyword evidence="3" id="KW-0963">Cytoplasm</keyword>
<dbReference type="GO" id="GO:0061702">
    <property type="term" value="C:canonical inflammasome complex"/>
    <property type="evidence" value="ECO:0007669"/>
    <property type="project" value="UniProtKB-SubCell"/>
</dbReference>
<dbReference type="PROSITE" id="PS50209">
    <property type="entry name" value="CARD"/>
    <property type="match status" value="1"/>
</dbReference>
<dbReference type="AlphaFoldDB" id="A0A1S3NH42"/>
<feature type="domain" description="CARD" evidence="13">
    <location>
        <begin position="29"/>
        <end position="98"/>
    </location>
</feature>
<feature type="domain" description="NACHT" evidence="14">
    <location>
        <begin position="203"/>
        <end position="344"/>
    </location>
</feature>
<evidence type="ECO:0000256" key="11">
    <source>
        <dbReference type="ARBA" id="ARBA00023198"/>
    </source>
</evidence>
<dbReference type="STRING" id="8030.ENSSSAP00000055834"/>
<keyword evidence="9" id="KW-0832">Ubl conjugation</keyword>
<dbReference type="InterPro" id="IPR041267">
    <property type="entry name" value="NLRP_HD2"/>
</dbReference>
<evidence type="ECO:0000256" key="2">
    <source>
        <dbReference type="ARBA" id="ARBA00008665"/>
    </source>
</evidence>
<evidence type="ECO:0000259" key="13">
    <source>
        <dbReference type="PROSITE" id="PS50209"/>
    </source>
</evidence>
<dbReference type="Bgee" id="ENSSSAG00000053537">
    <property type="expression patterns" value="Expressed in head kidney and 20 other cell types or tissues"/>
</dbReference>
<protein>
    <submittedName>
        <fullName evidence="16">Nucleotide-binding oligomerization domain-containing protein 1</fullName>
    </submittedName>
</protein>
<dbReference type="InterPro" id="IPR011029">
    <property type="entry name" value="DEATH-like_dom_sf"/>
</dbReference>
<keyword evidence="5" id="KW-0677">Repeat</keyword>
<dbReference type="SUPFAM" id="SSF52047">
    <property type="entry name" value="RNI-like"/>
    <property type="match status" value="1"/>
</dbReference>
<dbReference type="Gene3D" id="3.40.50.300">
    <property type="entry name" value="P-loop containing nucleotide triphosphate hydrolases"/>
    <property type="match status" value="1"/>
</dbReference>
<dbReference type="InterPro" id="IPR050637">
    <property type="entry name" value="NLRP_innate_immun_reg"/>
</dbReference>
<evidence type="ECO:0000256" key="5">
    <source>
        <dbReference type="ARBA" id="ARBA00022737"/>
    </source>
</evidence>
<dbReference type="Pfam" id="PF00619">
    <property type="entry name" value="CARD"/>
    <property type="match status" value="1"/>
</dbReference>
<dbReference type="RefSeq" id="XP_014014712.2">
    <property type="nucleotide sequence ID" value="XM_014159237.2"/>
</dbReference>
<keyword evidence="6" id="KW-0547">Nucleotide-binding</keyword>
<dbReference type="KEGG" id="sasa:106579390"/>
<dbReference type="GO" id="GO:0045087">
    <property type="term" value="P:innate immune response"/>
    <property type="evidence" value="ECO:0007669"/>
    <property type="project" value="UniProtKB-KW"/>
</dbReference>
<dbReference type="InterPro" id="IPR041075">
    <property type="entry name" value="NOD1/2_WH"/>
</dbReference>
<dbReference type="Gene3D" id="3.80.10.10">
    <property type="entry name" value="Ribonuclease Inhibitor"/>
    <property type="match status" value="2"/>
</dbReference>
<dbReference type="InterPro" id="IPR001315">
    <property type="entry name" value="CARD"/>
</dbReference>
<dbReference type="SMART" id="SM00368">
    <property type="entry name" value="LRR_RI"/>
    <property type="match status" value="6"/>
</dbReference>
<dbReference type="Pfam" id="PF17779">
    <property type="entry name" value="WHD_NOD2"/>
    <property type="match status" value="1"/>
</dbReference>
<dbReference type="GO" id="GO:0042981">
    <property type="term" value="P:regulation of apoptotic process"/>
    <property type="evidence" value="ECO:0007669"/>
    <property type="project" value="InterPro"/>
</dbReference>
<evidence type="ECO:0000256" key="4">
    <source>
        <dbReference type="ARBA" id="ARBA00022588"/>
    </source>
</evidence>
<dbReference type="GO" id="GO:0005524">
    <property type="term" value="F:ATP binding"/>
    <property type="evidence" value="ECO:0007669"/>
    <property type="project" value="UniProtKB-KW"/>
</dbReference>
<keyword evidence="8" id="KW-0067">ATP-binding</keyword>
<dbReference type="PANTHER" id="PTHR45690:SF19">
    <property type="entry name" value="NACHT, LRR AND PYD DOMAINS-CONTAINING PROTEIN 3"/>
    <property type="match status" value="1"/>
</dbReference>
<comment type="similarity">
    <text evidence="2">Belongs to the NLRP family.</text>
</comment>
<evidence type="ECO:0000256" key="12">
    <source>
        <dbReference type="ARBA" id="ARBA00023233"/>
    </source>
</evidence>
<dbReference type="Pfam" id="PF13516">
    <property type="entry name" value="LRR_6"/>
    <property type="match status" value="2"/>
</dbReference>
<organism evidence="15 16">
    <name type="scientific">Salmo salar</name>
    <name type="common">Atlantic salmon</name>
    <dbReference type="NCBI Taxonomy" id="8030"/>
    <lineage>
        <taxon>Eukaryota</taxon>
        <taxon>Metazoa</taxon>
        <taxon>Chordata</taxon>
        <taxon>Craniata</taxon>
        <taxon>Vertebrata</taxon>
        <taxon>Euteleostomi</taxon>
        <taxon>Actinopterygii</taxon>
        <taxon>Neopterygii</taxon>
        <taxon>Teleostei</taxon>
        <taxon>Protacanthopterygii</taxon>
        <taxon>Salmoniformes</taxon>
        <taxon>Salmonidae</taxon>
        <taxon>Salmoninae</taxon>
        <taxon>Salmo</taxon>
    </lineage>
</organism>
<evidence type="ECO:0000256" key="8">
    <source>
        <dbReference type="ARBA" id="ARBA00022840"/>
    </source>
</evidence>
<keyword evidence="7" id="KW-0378">Hydrolase</keyword>
<dbReference type="InterPro" id="IPR007111">
    <property type="entry name" value="NACHT_NTPase"/>
</dbReference>
<dbReference type="Gene3D" id="1.10.533.10">
    <property type="entry name" value="Death Domain, Fas"/>
    <property type="match status" value="1"/>
</dbReference>
<evidence type="ECO:0000256" key="9">
    <source>
        <dbReference type="ARBA" id="ARBA00022843"/>
    </source>
</evidence>
<dbReference type="Pfam" id="PF05729">
    <property type="entry name" value="NACHT"/>
    <property type="match status" value="1"/>
</dbReference>
<evidence type="ECO:0000256" key="6">
    <source>
        <dbReference type="ARBA" id="ARBA00022741"/>
    </source>
</evidence>
<keyword evidence="10" id="KW-0391">Immunity</keyword>
<dbReference type="PaxDb" id="8030-ENSSSAP00000055834"/>
<dbReference type="GO" id="GO:0006954">
    <property type="term" value="P:inflammatory response"/>
    <property type="evidence" value="ECO:0007669"/>
    <property type="project" value="UniProtKB-KW"/>
</dbReference>
<dbReference type="InterPro" id="IPR001611">
    <property type="entry name" value="Leu-rich_rpt"/>
</dbReference>
<evidence type="ECO:0000259" key="14">
    <source>
        <dbReference type="PROSITE" id="PS50837"/>
    </source>
</evidence>
<keyword evidence="12" id="KW-1271">Inflammasome</keyword>
<evidence type="ECO:0000256" key="7">
    <source>
        <dbReference type="ARBA" id="ARBA00022801"/>
    </source>
</evidence>
<dbReference type="InterPro" id="IPR027417">
    <property type="entry name" value="P-loop_NTPase"/>
</dbReference>
<evidence type="ECO:0000256" key="10">
    <source>
        <dbReference type="ARBA" id="ARBA00022859"/>
    </source>
</evidence>
<keyword evidence="4" id="KW-0399">Innate immunity</keyword>
<evidence type="ECO:0000256" key="1">
    <source>
        <dbReference type="ARBA" id="ARBA00004110"/>
    </source>
</evidence>
<dbReference type="CDD" id="cd08324">
    <property type="entry name" value="CARD_NOD1_CARD4"/>
    <property type="match status" value="1"/>
</dbReference>
<dbReference type="Proteomes" id="UP001652741">
    <property type="component" value="Chromosome ssa02"/>
</dbReference>
<keyword evidence="15" id="KW-1185">Reference proteome</keyword>
<accession>A0A1S3NH42</accession>